<dbReference type="InterPro" id="IPR013783">
    <property type="entry name" value="Ig-like_fold"/>
</dbReference>
<keyword evidence="6" id="KW-1133">Transmembrane helix</keyword>
<feature type="chain" id="PRO_5028109543" evidence="7">
    <location>
        <begin position="24"/>
        <end position="681"/>
    </location>
</feature>
<dbReference type="InterPro" id="IPR007110">
    <property type="entry name" value="Ig-like_dom"/>
</dbReference>
<dbReference type="RefSeq" id="XP_014467660.1">
    <property type="nucleotide sequence ID" value="XM_014612174.1"/>
</dbReference>
<evidence type="ECO:0000256" key="1">
    <source>
        <dbReference type="ARBA" id="ARBA00004479"/>
    </source>
</evidence>
<gene>
    <name evidence="10" type="primary">LOC106740792</name>
</gene>
<proteinExistence type="predicted"/>
<dbReference type="InterPro" id="IPR036179">
    <property type="entry name" value="Ig-like_dom_sf"/>
</dbReference>
<dbReference type="InterPro" id="IPR051275">
    <property type="entry name" value="Cell_adhesion_signaling"/>
</dbReference>
<keyword evidence="4" id="KW-0325">Glycoprotein</keyword>
<dbReference type="OrthoDB" id="10039395at2759"/>
<evidence type="ECO:0000313" key="10">
    <source>
        <dbReference type="RefSeq" id="XP_014467660.1"/>
    </source>
</evidence>
<dbReference type="CDD" id="cd00096">
    <property type="entry name" value="Ig"/>
    <property type="match status" value="2"/>
</dbReference>
<dbReference type="SMART" id="SM00408">
    <property type="entry name" value="IGc2"/>
    <property type="match status" value="2"/>
</dbReference>
<evidence type="ECO:0000256" key="4">
    <source>
        <dbReference type="ARBA" id="ARBA00023180"/>
    </source>
</evidence>
<dbReference type="Pfam" id="PF13927">
    <property type="entry name" value="Ig_3"/>
    <property type="match status" value="2"/>
</dbReference>
<accession>A0A6P3WNF3</accession>
<feature type="domain" description="Ig-like" evidence="8">
    <location>
        <begin position="128"/>
        <end position="232"/>
    </location>
</feature>
<feature type="domain" description="Ig-like" evidence="8">
    <location>
        <begin position="347"/>
        <end position="448"/>
    </location>
</feature>
<feature type="signal peptide" evidence="7">
    <location>
        <begin position="1"/>
        <end position="23"/>
    </location>
</feature>
<dbReference type="Proteomes" id="UP000515204">
    <property type="component" value="Unplaced"/>
</dbReference>
<evidence type="ECO:0000256" key="2">
    <source>
        <dbReference type="ARBA" id="ARBA00023136"/>
    </source>
</evidence>
<dbReference type="PANTHER" id="PTHR11640">
    <property type="entry name" value="NEPHRIN"/>
    <property type="match status" value="1"/>
</dbReference>
<dbReference type="InterPro" id="IPR003598">
    <property type="entry name" value="Ig_sub2"/>
</dbReference>
<dbReference type="GO" id="GO:0098609">
    <property type="term" value="P:cell-cell adhesion"/>
    <property type="evidence" value="ECO:0007669"/>
    <property type="project" value="TreeGrafter"/>
</dbReference>
<dbReference type="GeneID" id="106740792"/>
<dbReference type="GO" id="GO:0005911">
    <property type="term" value="C:cell-cell junction"/>
    <property type="evidence" value="ECO:0007669"/>
    <property type="project" value="TreeGrafter"/>
</dbReference>
<comment type="subcellular location">
    <subcellularLocation>
        <location evidence="1">Membrane</location>
        <topology evidence="1">Single-pass type I membrane protein</topology>
    </subcellularLocation>
</comment>
<evidence type="ECO:0000256" key="5">
    <source>
        <dbReference type="ARBA" id="ARBA00023319"/>
    </source>
</evidence>
<dbReference type="Pfam" id="PF08205">
    <property type="entry name" value="C2-set_2"/>
    <property type="match status" value="1"/>
</dbReference>
<evidence type="ECO:0000259" key="8">
    <source>
        <dbReference type="PROSITE" id="PS50835"/>
    </source>
</evidence>
<keyword evidence="5" id="KW-0393">Immunoglobulin domain</keyword>
<dbReference type="AlphaFoldDB" id="A0A6P3WNF3"/>
<dbReference type="InterPro" id="IPR013162">
    <property type="entry name" value="CD80_C2-set"/>
</dbReference>
<dbReference type="PANTHER" id="PTHR11640:SF154">
    <property type="entry name" value="IRREGULAR CHIASM C-ROUGHEST PROTEIN-LIKE PROTEIN"/>
    <property type="match status" value="1"/>
</dbReference>
<keyword evidence="9" id="KW-1185">Reference proteome</keyword>
<evidence type="ECO:0000256" key="6">
    <source>
        <dbReference type="SAM" id="Phobius"/>
    </source>
</evidence>
<dbReference type="KEGG" id="dqu:106740792"/>
<reference evidence="10" key="1">
    <citation type="submission" date="2025-08" db="UniProtKB">
        <authorList>
            <consortium name="RefSeq"/>
        </authorList>
    </citation>
    <scope>IDENTIFICATION</scope>
</reference>
<dbReference type="GO" id="GO:0050839">
    <property type="term" value="F:cell adhesion molecule binding"/>
    <property type="evidence" value="ECO:0007669"/>
    <property type="project" value="TreeGrafter"/>
</dbReference>
<dbReference type="SUPFAM" id="SSF48726">
    <property type="entry name" value="Immunoglobulin"/>
    <property type="match status" value="5"/>
</dbReference>
<dbReference type="PROSITE" id="PS50835">
    <property type="entry name" value="IG_LIKE"/>
    <property type="match status" value="4"/>
</dbReference>
<feature type="transmembrane region" description="Helical" evidence="6">
    <location>
        <begin position="571"/>
        <end position="595"/>
    </location>
</feature>
<protein>
    <submittedName>
        <fullName evidence="10">Kin of IRRE-like protein 3</fullName>
    </submittedName>
</protein>
<dbReference type="Gene3D" id="2.60.40.10">
    <property type="entry name" value="Immunoglobulins"/>
    <property type="match status" value="5"/>
</dbReference>
<dbReference type="SMART" id="SM00409">
    <property type="entry name" value="IG"/>
    <property type="match status" value="5"/>
</dbReference>
<evidence type="ECO:0000256" key="7">
    <source>
        <dbReference type="SAM" id="SignalP"/>
    </source>
</evidence>
<dbReference type="InterPro" id="IPR003599">
    <property type="entry name" value="Ig_sub"/>
</dbReference>
<dbReference type="GO" id="GO:0005886">
    <property type="term" value="C:plasma membrane"/>
    <property type="evidence" value="ECO:0007669"/>
    <property type="project" value="TreeGrafter"/>
</dbReference>
<keyword evidence="7" id="KW-0732">Signal</keyword>
<keyword evidence="2 6" id="KW-0472">Membrane</keyword>
<evidence type="ECO:0000313" key="9">
    <source>
        <dbReference type="Proteomes" id="UP000515204"/>
    </source>
</evidence>
<feature type="domain" description="Ig-like" evidence="8">
    <location>
        <begin position="25"/>
        <end position="115"/>
    </location>
</feature>
<feature type="domain" description="Ig-like" evidence="8">
    <location>
        <begin position="237"/>
        <end position="344"/>
    </location>
</feature>
<evidence type="ECO:0000256" key="3">
    <source>
        <dbReference type="ARBA" id="ARBA00023157"/>
    </source>
</evidence>
<name>A0A6P3WNF3_DINQU</name>
<keyword evidence="3" id="KW-1015">Disulfide bond</keyword>
<keyword evidence="6" id="KW-0812">Transmembrane</keyword>
<organism evidence="9 10">
    <name type="scientific">Dinoponera quadriceps</name>
    <name type="common">South American ant</name>
    <dbReference type="NCBI Taxonomy" id="609295"/>
    <lineage>
        <taxon>Eukaryota</taxon>
        <taxon>Metazoa</taxon>
        <taxon>Ecdysozoa</taxon>
        <taxon>Arthropoda</taxon>
        <taxon>Hexapoda</taxon>
        <taxon>Insecta</taxon>
        <taxon>Pterygota</taxon>
        <taxon>Neoptera</taxon>
        <taxon>Endopterygota</taxon>
        <taxon>Hymenoptera</taxon>
        <taxon>Apocrita</taxon>
        <taxon>Aculeata</taxon>
        <taxon>Formicoidea</taxon>
        <taxon>Formicidae</taxon>
        <taxon>Ponerinae</taxon>
        <taxon>Ponerini</taxon>
        <taxon>Dinoponera</taxon>
    </lineage>
</organism>
<sequence>MTHDLLILSTLLYICCLGVVVSGVQKFIETPPTYKEVLPGQNALLPCRVKDKSGDCFWLKDGIIIANESGKYEWLSDRRGDCSLLIKNATLEFDDNFWVCQVAPSNHKLQDAIVSLPARLLVIVEPGPPILKYEGGKPLNAVLPLKEKQETLISCSSNDGNPAAYIKWYIGNEEREPLVKQKNMSVTNKPKTWDVNSLLRLYGQRENHGMLLRCVAEHQASSSHSYVESRLNIQYSPEVQIESNLQPLTIAPEDSENFLSLKCLADANPAANIKWFKDSILLDLSTDATISLLTYNSTQSNGRSRQTSEMLFKPVRIQHGGMYSCKAYNVIGESASASYRLDVQYKPRLKIAEDPNSALNVVDTVQVGITVEPFECPEFDANPPAQYRWIHPRGKSTGFAKNKGQTKSSSRRLRLERITWSDQGEYRCVAYNTINGVIKETYSERRYTLHVTGPPEIQETSPNHVSIGWIGERAHRLKSRVCSQPPPKLVTWEWGSNQIRAGEHIHPKYEALPLEPVIESGMMSNCYSAQLDVKDLQKEDARMYTLTVRSDNGEDSTRIKLEVRDSSETRIIGVAVMVTLLLMLTLISIGVWALLRWRRRRYRQESEEDGSIAADALYNNGDRQKSINSVTHAKTFARKPNMDSEQNTYDYTHTVKQIRSMSPEALKVRRAPVVLQSPTIV</sequence>